<keyword evidence="1" id="KW-0812">Transmembrane</keyword>
<evidence type="ECO:0000313" key="3">
    <source>
        <dbReference type="Proteomes" id="UP000092993"/>
    </source>
</evidence>
<gene>
    <name evidence="2" type="ORF">A0H81_02768</name>
</gene>
<evidence type="ECO:0000256" key="1">
    <source>
        <dbReference type="SAM" id="Phobius"/>
    </source>
</evidence>
<accession>A0A1C7MKT2</accession>
<proteinExistence type="predicted"/>
<sequence>MRDRENLPKRCRCFQRLYSSTVDRSLKKHFPDYYRIKIGAGIRREMTKIIVLVCFAYNLANGIGIHSYAYTLYIPLNEAKFKFFFIHFLPYNASATTKSQTQVHIDTTQEHIDTYAAYGIQSFTGRSARATVAVQDIRVLQEATAARSSEVAAEE</sequence>
<keyword evidence="3" id="KW-1185">Reference proteome</keyword>
<name>A0A1C7MKT2_GRIFR</name>
<feature type="transmembrane region" description="Helical" evidence="1">
    <location>
        <begin position="49"/>
        <end position="70"/>
    </location>
</feature>
<organism evidence="2 3">
    <name type="scientific">Grifola frondosa</name>
    <name type="common">Maitake</name>
    <name type="synonym">Polyporus frondosus</name>
    <dbReference type="NCBI Taxonomy" id="5627"/>
    <lineage>
        <taxon>Eukaryota</taxon>
        <taxon>Fungi</taxon>
        <taxon>Dikarya</taxon>
        <taxon>Basidiomycota</taxon>
        <taxon>Agaricomycotina</taxon>
        <taxon>Agaricomycetes</taxon>
        <taxon>Polyporales</taxon>
        <taxon>Grifolaceae</taxon>
        <taxon>Grifola</taxon>
    </lineage>
</organism>
<comment type="caution">
    <text evidence="2">The sequence shown here is derived from an EMBL/GenBank/DDBJ whole genome shotgun (WGS) entry which is preliminary data.</text>
</comment>
<keyword evidence="1" id="KW-0472">Membrane</keyword>
<dbReference type="Proteomes" id="UP000092993">
    <property type="component" value="Unassembled WGS sequence"/>
</dbReference>
<keyword evidence="1" id="KW-1133">Transmembrane helix</keyword>
<dbReference type="EMBL" id="LUGG01000002">
    <property type="protein sequence ID" value="OBZ77418.1"/>
    <property type="molecule type" value="Genomic_DNA"/>
</dbReference>
<dbReference type="AlphaFoldDB" id="A0A1C7MKT2"/>
<reference evidence="2 3" key="1">
    <citation type="submission" date="2016-03" db="EMBL/GenBank/DDBJ databases">
        <title>Whole genome sequencing of Grifola frondosa 9006-11.</title>
        <authorList>
            <person name="Min B."/>
            <person name="Park H."/>
            <person name="Kim J.-G."/>
            <person name="Cho H."/>
            <person name="Oh Y.-L."/>
            <person name="Kong W.-S."/>
            <person name="Choi I.-G."/>
        </authorList>
    </citation>
    <scope>NUCLEOTIDE SEQUENCE [LARGE SCALE GENOMIC DNA]</scope>
    <source>
        <strain evidence="2 3">9006-11</strain>
    </source>
</reference>
<evidence type="ECO:0000313" key="2">
    <source>
        <dbReference type="EMBL" id="OBZ77418.1"/>
    </source>
</evidence>
<protein>
    <submittedName>
        <fullName evidence="2">Uncharacterized protein</fullName>
    </submittedName>
</protein>